<dbReference type="InterPro" id="IPR007110">
    <property type="entry name" value="Ig-like_dom"/>
</dbReference>
<dbReference type="SUPFAM" id="SSF48726">
    <property type="entry name" value="Immunoglobulin"/>
    <property type="match status" value="2"/>
</dbReference>
<sequence length="635" mass="69992">MFILRMSVSITVKFPQKEPLHVKLGQTLVLEAQIQLQQNERIELRTWELRNSNGEVRVAEGDKTYNNRTSIEKNGALLRIKGVVNSDYGIYKITVTSNNADQVSDSRQVLKITNPPNASLSMHCSVPTQGARWDNPSFLWQVDGIKVTNETGEISEDGSSLRLVNLGHSYTCISMSSQGGKPSASSHDRSVSHYVWRKSNTAFQKKNIIPTVKYGGGSVMVWGCFAASGPGRLAVINGTMNSAVYQKILKENVRPSVCDLKLKGTWVLQQDNDPKHTSKSTSEWLKKNKMKTLEWPSQRPDLNPTEMLWHDLKKVVHARKPSNVAELQQFCKDEWAKIPPQRCNRLIASYGKRLIAVVAAKARMDVGSWCLMASILLQAFAVLPTCLCVSVRFPSQQTVYVVSGQNLVLQAEFELPPGDQVNKVTWQHEVEGKRDAGKTITTVAEYPARSAGGRVTVDKGGSVITLGNYQRADNGVYTVTVWDQKGGQSSARCTVHEYDAVHHVSIMVNVSHSSLHCMEAWGTEPVFRWLHEKVAVTEAVGRVSADGTSLYLNTALCGHFTCMVSNKLGHSSATYTAVPCEREGRGTAVAVVCLMLLLLLAGGLAFLVWRPDLGLARPPTNTPPPLPAAQCPVRF</sequence>
<dbReference type="PANTHER" id="PTHR12080:SF108">
    <property type="entry name" value="VASCULAR ENDOTHELIAL GROWTH FACTOR RECEPTOR 1"/>
    <property type="match status" value="1"/>
</dbReference>
<keyword evidence="5" id="KW-1133">Transmembrane helix</keyword>
<dbReference type="InterPro" id="IPR015631">
    <property type="entry name" value="CD2/SLAM_rcpt"/>
</dbReference>
<dbReference type="GO" id="GO:0016020">
    <property type="term" value="C:membrane"/>
    <property type="evidence" value="ECO:0007669"/>
    <property type="project" value="UniProtKB-SubCell"/>
</dbReference>
<dbReference type="Gene3D" id="2.60.40.10">
    <property type="entry name" value="Immunoglobulins"/>
    <property type="match status" value="2"/>
</dbReference>
<dbReference type="Pfam" id="PF13358">
    <property type="entry name" value="DDE_3"/>
    <property type="match status" value="1"/>
</dbReference>
<dbReference type="PANTHER" id="PTHR12080">
    <property type="entry name" value="SIGNALING LYMPHOCYTIC ACTIVATION MOLECULE"/>
    <property type="match status" value="1"/>
</dbReference>
<dbReference type="InterPro" id="IPR036397">
    <property type="entry name" value="RNaseH_sf"/>
</dbReference>
<feature type="transmembrane region" description="Helical" evidence="5">
    <location>
        <begin position="588"/>
        <end position="609"/>
    </location>
</feature>
<feature type="domain" description="Ig-like" evidence="6">
    <location>
        <begin position="117"/>
        <end position="192"/>
    </location>
</feature>
<keyword evidence="3 5" id="KW-0472">Membrane</keyword>
<protein>
    <recommendedName>
        <fullName evidence="6">Ig-like domain-containing protein</fullName>
    </recommendedName>
</protein>
<evidence type="ECO:0000313" key="7">
    <source>
        <dbReference type="EMBL" id="KAK3515840.1"/>
    </source>
</evidence>
<dbReference type="InterPro" id="IPR013783">
    <property type="entry name" value="Ig-like_fold"/>
</dbReference>
<dbReference type="PROSITE" id="PS50835">
    <property type="entry name" value="IG_LIKE"/>
    <property type="match status" value="1"/>
</dbReference>
<evidence type="ECO:0000256" key="1">
    <source>
        <dbReference type="ARBA" id="ARBA00004370"/>
    </source>
</evidence>
<evidence type="ECO:0000256" key="2">
    <source>
        <dbReference type="ARBA" id="ARBA00022729"/>
    </source>
</evidence>
<dbReference type="EMBL" id="JAUCMX010000020">
    <property type="protein sequence ID" value="KAK3515840.1"/>
    <property type="molecule type" value="Genomic_DNA"/>
</dbReference>
<evidence type="ECO:0000313" key="8">
    <source>
        <dbReference type="Proteomes" id="UP001274896"/>
    </source>
</evidence>
<accession>A0AAE0Q8L5</accession>
<dbReference type="InterPro" id="IPR036179">
    <property type="entry name" value="Ig-like_dom_sf"/>
</dbReference>
<keyword evidence="5" id="KW-0812">Transmembrane</keyword>
<dbReference type="Proteomes" id="UP001274896">
    <property type="component" value="Unassembled WGS sequence"/>
</dbReference>
<dbReference type="AlphaFoldDB" id="A0AAE0Q8L5"/>
<name>A0AAE0Q8L5_9TELE</name>
<gene>
    <name evidence="7" type="ORF">QTP70_034047</name>
</gene>
<dbReference type="Gene3D" id="3.30.420.10">
    <property type="entry name" value="Ribonuclease H-like superfamily/Ribonuclease H"/>
    <property type="match status" value="1"/>
</dbReference>
<keyword evidence="8" id="KW-1185">Reference proteome</keyword>
<comment type="subcellular location">
    <subcellularLocation>
        <location evidence="1">Membrane</location>
    </subcellularLocation>
</comment>
<organism evidence="7 8">
    <name type="scientific">Hemibagrus guttatus</name>
    <dbReference type="NCBI Taxonomy" id="175788"/>
    <lineage>
        <taxon>Eukaryota</taxon>
        <taxon>Metazoa</taxon>
        <taxon>Chordata</taxon>
        <taxon>Craniata</taxon>
        <taxon>Vertebrata</taxon>
        <taxon>Euteleostomi</taxon>
        <taxon>Actinopterygii</taxon>
        <taxon>Neopterygii</taxon>
        <taxon>Teleostei</taxon>
        <taxon>Ostariophysi</taxon>
        <taxon>Siluriformes</taxon>
        <taxon>Bagridae</taxon>
        <taxon>Hemibagrus</taxon>
    </lineage>
</organism>
<evidence type="ECO:0000259" key="6">
    <source>
        <dbReference type="PROSITE" id="PS50835"/>
    </source>
</evidence>
<reference evidence="7" key="1">
    <citation type="submission" date="2023-06" db="EMBL/GenBank/DDBJ databases">
        <title>Male Hemibagrus guttatus genome.</title>
        <authorList>
            <person name="Bian C."/>
        </authorList>
    </citation>
    <scope>NUCLEOTIDE SEQUENCE</scope>
    <source>
        <strain evidence="7">Male_cb2023</strain>
        <tissue evidence="7">Muscle</tissue>
    </source>
</reference>
<dbReference type="InterPro" id="IPR003599">
    <property type="entry name" value="Ig_sub"/>
</dbReference>
<dbReference type="InterPro" id="IPR038717">
    <property type="entry name" value="Tc1-like_DDE_dom"/>
</dbReference>
<evidence type="ECO:0000256" key="4">
    <source>
        <dbReference type="ARBA" id="ARBA00023180"/>
    </source>
</evidence>
<proteinExistence type="predicted"/>
<evidence type="ECO:0000256" key="5">
    <source>
        <dbReference type="SAM" id="Phobius"/>
    </source>
</evidence>
<keyword evidence="2" id="KW-0732">Signal</keyword>
<dbReference type="SMART" id="SM00409">
    <property type="entry name" value="IG"/>
    <property type="match status" value="2"/>
</dbReference>
<dbReference type="GO" id="GO:0005911">
    <property type="term" value="C:cell-cell junction"/>
    <property type="evidence" value="ECO:0007669"/>
    <property type="project" value="TreeGrafter"/>
</dbReference>
<evidence type="ECO:0000256" key="3">
    <source>
        <dbReference type="ARBA" id="ARBA00023136"/>
    </source>
</evidence>
<keyword evidence="4" id="KW-0325">Glycoprotein</keyword>
<dbReference type="GO" id="GO:0003676">
    <property type="term" value="F:nucleic acid binding"/>
    <property type="evidence" value="ECO:0007669"/>
    <property type="project" value="InterPro"/>
</dbReference>
<comment type="caution">
    <text evidence="7">The sequence shown here is derived from an EMBL/GenBank/DDBJ whole genome shotgun (WGS) entry which is preliminary data.</text>
</comment>